<feature type="compositionally biased region" description="Basic residues" evidence="1">
    <location>
        <begin position="33"/>
        <end position="44"/>
    </location>
</feature>
<dbReference type="AlphaFoldDB" id="X0UQH8"/>
<dbReference type="EMBL" id="BARS01023874">
    <property type="protein sequence ID" value="GAG01487.1"/>
    <property type="molecule type" value="Genomic_DNA"/>
</dbReference>
<protein>
    <submittedName>
        <fullName evidence="2">Uncharacterized protein</fullName>
    </submittedName>
</protein>
<feature type="non-terminal residue" evidence="2">
    <location>
        <position position="1"/>
    </location>
</feature>
<reference evidence="2" key="1">
    <citation type="journal article" date="2014" name="Front. Microbiol.">
        <title>High frequency of phylogenetically diverse reductive dehalogenase-homologous genes in deep subseafloor sedimentary metagenomes.</title>
        <authorList>
            <person name="Kawai M."/>
            <person name="Futagami T."/>
            <person name="Toyoda A."/>
            <person name="Takaki Y."/>
            <person name="Nishi S."/>
            <person name="Hori S."/>
            <person name="Arai W."/>
            <person name="Tsubouchi T."/>
            <person name="Morono Y."/>
            <person name="Uchiyama I."/>
            <person name="Ito T."/>
            <person name="Fujiyama A."/>
            <person name="Inagaki F."/>
            <person name="Takami H."/>
        </authorList>
    </citation>
    <scope>NUCLEOTIDE SEQUENCE</scope>
    <source>
        <strain evidence="2">Expedition CK06-06</strain>
    </source>
</reference>
<accession>X0UQH8</accession>
<name>X0UQH8_9ZZZZ</name>
<sequence length="44" mass="5620">GDFFKYKYNKKYCSPLPKYENKNCRKQAQDHRRYLRTKYKNLRK</sequence>
<feature type="region of interest" description="Disordered" evidence="1">
    <location>
        <begin position="24"/>
        <end position="44"/>
    </location>
</feature>
<evidence type="ECO:0000313" key="2">
    <source>
        <dbReference type="EMBL" id="GAG01487.1"/>
    </source>
</evidence>
<proteinExistence type="predicted"/>
<comment type="caution">
    <text evidence="2">The sequence shown here is derived from an EMBL/GenBank/DDBJ whole genome shotgun (WGS) entry which is preliminary data.</text>
</comment>
<gene>
    <name evidence="2" type="ORF">S01H1_37978</name>
</gene>
<evidence type="ECO:0000256" key="1">
    <source>
        <dbReference type="SAM" id="MobiDB-lite"/>
    </source>
</evidence>
<organism evidence="2">
    <name type="scientific">marine sediment metagenome</name>
    <dbReference type="NCBI Taxonomy" id="412755"/>
    <lineage>
        <taxon>unclassified sequences</taxon>
        <taxon>metagenomes</taxon>
        <taxon>ecological metagenomes</taxon>
    </lineage>
</organism>